<evidence type="ECO:0000256" key="2">
    <source>
        <dbReference type="ARBA" id="ARBA00002681"/>
    </source>
</evidence>
<accession>A0A0K1Q902</accession>
<dbReference type="EC" id="3.1.1.31" evidence="5 7"/>
<dbReference type="AlphaFoldDB" id="A0A0K1Q902"/>
<dbReference type="PANTHER" id="PTHR11054:SF0">
    <property type="entry name" value="6-PHOSPHOGLUCONOLACTONASE"/>
    <property type="match status" value="1"/>
</dbReference>
<evidence type="ECO:0000256" key="4">
    <source>
        <dbReference type="ARBA" id="ARBA00010662"/>
    </source>
</evidence>
<proteinExistence type="inferred from homology"/>
<keyword evidence="7" id="KW-0378">Hydrolase</keyword>
<dbReference type="GO" id="GO:0017057">
    <property type="term" value="F:6-phosphogluconolactonase activity"/>
    <property type="evidence" value="ECO:0007669"/>
    <property type="project" value="UniProtKB-UniRule"/>
</dbReference>
<dbReference type="Pfam" id="PF01182">
    <property type="entry name" value="Glucosamine_iso"/>
    <property type="match status" value="1"/>
</dbReference>
<evidence type="ECO:0000256" key="3">
    <source>
        <dbReference type="ARBA" id="ARBA00004961"/>
    </source>
</evidence>
<comment type="similarity">
    <text evidence="4 7">Belongs to the glucosamine/galactosamine-6-phosphate isomerase family. 6-phosphogluconolactonase subfamily.</text>
</comment>
<protein>
    <recommendedName>
        <fullName evidence="6 7">6-phosphogluconolactonase</fullName>
        <shortName evidence="7">6PGL</shortName>
        <ecNumber evidence="5 7">3.1.1.31</ecNumber>
    </recommendedName>
</protein>
<dbReference type="Proteomes" id="UP000064967">
    <property type="component" value="Chromosome"/>
</dbReference>
<dbReference type="CDD" id="cd01400">
    <property type="entry name" value="6PGL"/>
    <property type="match status" value="1"/>
</dbReference>
<dbReference type="UniPathway" id="UPA00115">
    <property type="reaction ID" value="UER00409"/>
</dbReference>
<comment type="pathway">
    <text evidence="3 7">Carbohydrate degradation; pentose phosphate pathway; D-ribulose 5-phosphate from D-glucose 6-phosphate (oxidative stage): step 2/3.</text>
</comment>
<evidence type="ECO:0000256" key="6">
    <source>
        <dbReference type="ARBA" id="ARBA00020337"/>
    </source>
</evidence>
<evidence type="ECO:0000259" key="8">
    <source>
        <dbReference type="Pfam" id="PF01182"/>
    </source>
</evidence>
<name>A0A0K1Q902_9BACT</name>
<evidence type="ECO:0000313" key="10">
    <source>
        <dbReference type="Proteomes" id="UP000064967"/>
    </source>
</evidence>
<evidence type="ECO:0000256" key="1">
    <source>
        <dbReference type="ARBA" id="ARBA00000832"/>
    </source>
</evidence>
<dbReference type="InterPro" id="IPR039104">
    <property type="entry name" value="6PGL"/>
</dbReference>
<dbReference type="PATRIC" id="fig|1391654.3.peg.8676"/>
<dbReference type="GO" id="GO:0006098">
    <property type="term" value="P:pentose-phosphate shunt"/>
    <property type="evidence" value="ECO:0007669"/>
    <property type="project" value="UniProtKB-UniPathway"/>
</dbReference>
<dbReference type="OrthoDB" id="9810967at2"/>
<sequence>MTTKVVPGLLIATPEPAQVAREAANRMAKAMREAIRDRGEVHIAISGGSSPNPAYELLAKEPFDWNKVHVYWVDERAVPPDHERSNYRSAKAAFLDRAPIPAANVHRMKGEATDLDAAAAEYESFLREGVRQKIGGLPALDLVVLGIGDDGHTASLFPGEPTVHVTDKLACAVPAKGDREARLTITGPVLENARASVVIVIGKAKHPALERVWLTNGTLDETPARIIRGFRGAITWVIDKAAGGMG</sequence>
<dbReference type="STRING" id="1391654.AKJ09_08563"/>
<dbReference type="PANTHER" id="PTHR11054">
    <property type="entry name" value="6-PHOSPHOGLUCONOLACTONASE"/>
    <property type="match status" value="1"/>
</dbReference>
<gene>
    <name evidence="7" type="primary">pgl</name>
    <name evidence="9" type="ORF">AKJ09_08563</name>
</gene>
<comment type="function">
    <text evidence="2 7">Hydrolysis of 6-phosphogluconolactone to 6-phosphogluconate.</text>
</comment>
<keyword evidence="10" id="KW-1185">Reference proteome</keyword>
<organism evidence="9 10">
    <name type="scientific">Labilithrix luteola</name>
    <dbReference type="NCBI Taxonomy" id="1391654"/>
    <lineage>
        <taxon>Bacteria</taxon>
        <taxon>Pseudomonadati</taxon>
        <taxon>Myxococcota</taxon>
        <taxon>Polyangia</taxon>
        <taxon>Polyangiales</taxon>
        <taxon>Labilitrichaceae</taxon>
        <taxon>Labilithrix</taxon>
    </lineage>
</organism>
<dbReference type="Gene3D" id="3.40.50.1360">
    <property type="match status" value="1"/>
</dbReference>
<dbReference type="InterPro" id="IPR005900">
    <property type="entry name" value="6-phosphogluconolactonase_DevB"/>
</dbReference>
<dbReference type="InterPro" id="IPR037171">
    <property type="entry name" value="NagB/RpiA_transferase-like"/>
</dbReference>
<dbReference type="SUPFAM" id="SSF100950">
    <property type="entry name" value="NagB/RpiA/CoA transferase-like"/>
    <property type="match status" value="1"/>
</dbReference>
<feature type="domain" description="Glucosamine/galactosamine-6-phosphate isomerase" evidence="8">
    <location>
        <begin position="15"/>
        <end position="236"/>
    </location>
</feature>
<dbReference type="RefSeq" id="WP_146652910.1">
    <property type="nucleotide sequence ID" value="NZ_CP012333.1"/>
</dbReference>
<reference evidence="9 10" key="1">
    <citation type="submission" date="2015-08" db="EMBL/GenBank/DDBJ databases">
        <authorList>
            <person name="Babu N.S."/>
            <person name="Beckwith C.J."/>
            <person name="Beseler K.G."/>
            <person name="Brison A."/>
            <person name="Carone J.V."/>
            <person name="Caskin T.P."/>
            <person name="Diamond M."/>
            <person name="Durham M.E."/>
            <person name="Foxe J.M."/>
            <person name="Go M."/>
            <person name="Henderson B.A."/>
            <person name="Jones I.B."/>
            <person name="McGettigan J.A."/>
            <person name="Micheletti S.J."/>
            <person name="Nasrallah M.E."/>
            <person name="Ortiz D."/>
            <person name="Piller C.R."/>
            <person name="Privatt S.R."/>
            <person name="Schneider S.L."/>
            <person name="Sharp S."/>
            <person name="Smith T.C."/>
            <person name="Stanton J.D."/>
            <person name="Ullery H.E."/>
            <person name="Wilson R.J."/>
            <person name="Serrano M.G."/>
            <person name="Buck G."/>
            <person name="Lee V."/>
            <person name="Wang Y."/>
            <person name="Carvalho R."/>
            <person name="Voegtly L."/>
            <person name="Shi R."/>
            <person name="Duckworth R."/>
            <person name="Johnson A."/>
            <person name="Loviza R."/>
            <person name="Walstead R."/>
            <person name="Shah Z."/>
            <person name="Kiflezghi M."/>
            <person name="Wade K."/>
            <person name="Ball S.L."/>
            <person name="Bradley K.W."/>
            <person name="Asai D.J."/>
            <person name="Bowman C.A."/>
            <person name="Russell D.A."/>
            <person name="Pope W.H."/>
            <person name="Jacobs-Sera D."/>
            <person name="Hendrix R.W."/>
            <person name="Hatfull G.F."/>
        </authorList>
    </citation>
    <scope>NUCLEOTIDE SEQUENCE [LARGE SCALE GENOMIC DNA]</scope>
    <source>
        <strain evidence="9 10">DSM 27648</strain>
    </source>
</reference>
<dbReference type="InterPro" id="IPR006148">
    <property type="entry name" value="Glc/Gal-6P_isomerase"/>
</dbReference>
<dbReference type="EMBL" id="CP012333">
    <property type="protein sequence ID" value="AKV01900.1"/>
    <property type="molecule type" value="Genomic_DNA"/>
</dbReference>
<evidence type="ECO:0000256" key="7">
    <source>
        <dbReference type="RuleBase" id="RU365095"/>
    </source>
</evidence>
<comment type="catalytic activity">
    <reaction evidence="1 7">
        <text>6-phospho-D-glucono-1,5-lactone + H2O = 6-phospho-D-gluconate + H(+)</text>
        <dbReference type="Rhea" id="RHEA:12556"/>
        <dbReference type="ChEBI" id="CHEBI:15377"/>
        <dbReference type="ChEBI" id="CHEBI:15378"/>
        <dbReference type="ChEBI" id="CHEBI:57955"/>
        <dbReference type="ChEBI" id="CHEBI:58759"/>
        <dbReference type="EC" id="3.1.1.31"/>
    </reaction>
</comment>
<evidence type="ECO:0000256" key="5">
    <source>
        <dbReference type="ARBA" id="ARBA00013198"/>
    </source>
</evidence>
<dbReference type="KEGG" id="llu:AKJ09_08563"/>
<dbReference type="NCBIfam" id="TIGR01198">
    <property type="entry name" value="pgl"/>
    <property type="match status" value="1"/>
</dbReference>
<evidence type="ECO:0000313" key="9">
    <source>
        <dbReference type="EMBL" id="AKV01900.1"/>
    </source>
</evidence>
<dbReference type="GO" id="GO:0005975">
    <property type="term" value="P:carbohydrate metabolic process"/>
    <property type="evidence" value="ECO:0007669"/>
    <property type="project" value="UniProtKB-UniRule"/>
</dbReference>